<keyword evidence="13" id="KW-1185">Reference proteome</keyword>
<dbReference type="EMBL" id="CH940649">
    <property type="protein sequence ID" value="KRF81495.1"/>
    <property type="molecule type" value="Genomic_DNA"/>
</dbReference>
<dbReference type="Proteomes" id="UP000008792">
    <property type="component" value="Unassembled WGS sequence"/>
</dbReference>
<feature type="transmembrane region" description="Helical" evidence="8">
    <location>
        <begin position="534"/>
        <end position="551"/>
    </location>
</feature>
<evidence type="ECO:0000313" key="11">
    <source>
        <dbReference type="EMBL" id="KRF81494.1"/>
    </source>
</evidence>
<feature type="domain" description="Polycystin" evidence="10">
    <location>
        <begin position="92"/>
        <end position="294"/>
    </location>
</feature>
<evidence type="ECO:0000256" key="2">
    <source>
        <dbReference type="ARBA" id="ARBA00007200"/>
    </source>
</evidence>
<dbReference type="Gene3D" id="1.10.287.70">
    <property type="match status" value="1"/>
</dbReference>
<dbReference type="GO" id="GO:0050982">
    <property type="term" value="P:detection of mechanical stimulus"/>
    <property type="evidence" value="ECO:0007669"/>
    <property type="project" value="TreeGrafter"/>
</dbReference>
<sequence length="644" mass="75321">MESLNEYEPPKPRGRWARLMQMVDSSKRIRYSSIREARRAVLNFFIYIIFLALASVVTQTTNNIPMYYLNDAIHRQVIGRRVPMEPGLISKFTDIDSLDRYWDFVLYTFLPLLDSGDFKSIDKESIWEFTNETNQFDGIYGDVYNRVILHGNVLLGPPRFRQIMVESGHCRKCAPFTKHMGTCYASYTWSNERRTDYRGTKWASMWKDGALPIVGEIEVYLGAGYIKSLSYDNELNFRLVEHLRDTKWIGRSTRIVLIELSLFHVNTRLLESVKLTVERPATGGLVPSYSLRSLRQETFFTDSNWAIQIVVCSYYLMVVLFTFREIRLIKKTGFCKYIRNTINLADFTCYLCSYIMLLIQVMRFFYFNKIMNIVKTSDKYINLDWASVLAVIYNNIAALTIFLAWIRILSFLVFNRTLVIFVNVVRESTSEMVGFLLMFIAVCMAYAECGMTFFGHIDKQFYNLSSALLTMVRWVVGEFRFNSFKVKEMKTGIYFISFVIIVYALLLFAFLAIINCTYDEIQASMKTRASKLGLIIRLFFRSLYDMIYYIFCGKRKKRAKHDKDMRSELATDQRIDPQEAAERAAMRRQLLQNPVTLTQTEYLPRRMECAAKRVKALEEVTGSVLKRLIGYYNTLLREQGEEQT</sequence>
<evidence type="ECO:0000313" key="12">
    <source>
        <dbReference type="EMBL" id="KRF81495.1"/>
    </source>
</evidence>
<dbReference type="Pfam" id="PF08016">
    <property type="entry name" value="PKD_channel"/>
    <property type="match status" value="1"/>
</dbReference>
<keyword evidence="4 8" id="KW-1133">Transmembrane helix</keyword>
<evidence type="ECO:0000256" key="3">
    <source>
        <dbReference type="ARBA" id="ARBA00022692"/>
    </source>
</evidence>
<dbReference type="GO" id="GO:0005509">
    <property type="term" value="F:calcium ion binding"/>
    <property type="evidence" value="ECO:0007669"/>
    <property type="project" value="InterPro"/>
</dbReference>
<feature type="domain" description="Polycystin cation channel PKD1/PKD2" evidence="9">
    <location>
        <begin position="302"/>
        <end position="521"/>
    </location>
</feature>
<evidence type="ECO:0000256" key="8">
    <source>
        <dbReference type="SAM" id="Phobius"/>
    </source>
</evidence>
<evidence type="ECO:0000256" key="4">
    <source>
        <dbReference type="ARBA" id="ARBA00022989"/>
    </source>
</evidence>
<comment type="subcellular location">
    <subcellularLocation>
        <location evidence="1">Membrane</location>
        <topology evidence="1">Multi-pass membrane protein</topology>
    </subcellularLocation>
</comment>
<keyword evidence="6" id="KW-0325">Glycoprotein</keyword>
<feature type="disulfide bond" evidence="7">
    <location>
        <begin position="170"/>
        <end position="183"/>
    </location>
</feature>
<dbReference type="GO" id="GO:0016020">
    <property type="term" value="C:membrane"/>
    <property type="evidence" value="ECO:0007669"/>
    <property type="project" value="UniProtKB-SubCell"/>
</dbReference>
<comment type="similarity">
    <text evidence="2">Belongs to the polycystin family.</text>
</comment>
<organism evidence="12 13">
    <name type="scientific">Drosophila virilis</name>
    <name type="common">Fruit fly</name>
    <dbReference type="NCBI Taxonomy" id="7244"/>
    <lineage>
        <taxon>Eukaryota</taxon>
        <taxon>Metazoa</taxon>
        <taxon>Ecdysozoa</taxon>
        <taxon>Arthropoda</taxon>
        <taxon>Hexapoda</taxon>
        <taxon>Insecta</taxon>
        <taxon>Pterygota</taxon>
        <taxon>Neoptera</taxon>
        <taxon>Endopterygota</taxon>
        <taxon>Diptera</taxon>
        <taxon>Brachycera</taxon>
        <taxon>Muscomorpha</taxon>
        <taxon>Ephydroidea</taxon>
        <taxon>Drosophilidae</taxon>
        <taxon>Drosophila</taxon>
    </lineage>
</organism>
<dbReference type="Pfam" id="PF20519">
    <property type="entry name" value="Polycystin_dom"/>
    <property type="match status" value="1"/>
</dbReference>
<proteinExistence type="inferred from homology"/>
<dbReference type="InterPro" id="IPR046791">
    <property type="entry name" value="Polycystin_dom"/>
</dbReference>
<reference evidence="12" key="3">
    <citation type="submission" date="2015-11" db="EMBL/GenBank/DDBJ databases">
        <authorList>
            <consortium name="FlyBase"/>
        </authorList>
    </citation>
    <scope>NUCLEOTIDE SEQUENCE</scope>
    <source>
        <strain evidence="12">TSC#15010-1051.87</strain>
    </source>
</reference>
<keyword evidence="3 8" id="KW-0812">Transmembrane</keyword>
<gene>
    <name evidence="12" type="primary">Dvir\GJ17340</name>
    <name evidence="12" type="ORF">Dvir_GJ17340</name>
</gene>
<dbReference type="AlphaFoldDB" id="A0A0Q9WGW0"/>
<dbReference type="PANTHER" id="PTHR10877">
    <property type="entry name" value="POLYCYSTIN FAMILY MEMBER"/>
    <property type="match status" value="1"/>
</dbReference>
<dbReference type="InParanoid" id="A0A0Q9WGW0"/>
<dbReference type="InterPro" id="IPR051223">
    <property type="entry name" value="Polycystin"/>
</dbReference>
<name>A0A0Q9WGW0_DROVI</name>
<feature type="transmembrane region" description="Helical" evidence="8">
    <location>
        <begin position="40"/>
        <end position="57"/>
    </location>
</feature>
<reference evidence="12" key="2">
    <citation type="journal article" date="2008" name="Bioinformatics">
        <title>Assembly reconciliation.</title>
        <authorList>
            <person name="Zimin A.V."/>
            <person name="Smith D.R."/>
            <person name="Sutton G."/>
            <person name="Yorke J.A."/>
        </authorList>
    </citation>
    <scope>NUCLEOTIDE SEQUENCE</scope>
    <source>
        <strain evidence="12">TSC#15010-1051.87</strain>
    </source>
</reference>
<evidence type="ECO:0000259" key="10">
    <source>
        <dbReference type="Pfam" id="PF20519"/>
    </source>
</evidence>
<keyword evidence="5 8" id="KW-0472">Membrane</keyword>
<feature type="transmembrane region" description="Helical" evidence="8">
    <location>
        <begin position="344"/>
        <end position="366"/>
    </location>
</feature>
<evidence type="ECO:0000313" key="13">
    <source>
        <dbReference type="Proteomes" id="UP000008792"/>
    </source>
</evidence>
<dbReference type="EMBL" id="CH940649">
    <property type="protein sequence ID" value="KRF81494.1"/>
    <property type="molecule type" value="Genomic_DNA"/>
</dbReference>
<dbReference type="STRING" id="7244.A0A0Q9WGW0"/>
<feature type="transmembrane region" description="Helical" evidence="8">
    <location>
        <begin position="305"/>
        <end position="323"/>
    </location>
</feature>
<dbReference type="PRINTS" id="PR01433">
    <property type="entry name" value="POLYCYSTIN2"/>
</dbReference>
<reference evidence="12 13" key="1">
    <citation type="journal article" date="2007" name="Nature">
        <title>Evolution of genes and genomes on the Drosophila phylogeny.</title>
        <authorList>
            <consortium name="Drosophila 12 Genomes Consortium"/>
            <person name="Clark A.G."/>
            <person name="Eisen M.B."/>
            <person name="Smith D.R."/>
            <person name="Bergman C.M."/>
            <person name="Oliver B."/>
            <person name="Markow T.A."/>
            <person name="Kaufman T.C."/>
            <person name="Kellis M."/>
            <person name="Gelbart W."/>
            <person name="Iyer V.N."/>
            <person name="Pollard D.A."/>
            <person name="Sackton T.B."/>
            <person name="Larracuente A.M."/>
            <person name="Singh N.D."/>
            <person name="Abad J.P."/>
            <person name="Abt D.N."/>
            <person name="Adryan B."/>
            <person name="Aguade M."/>
            <person name="Akashi H."/>
            <person name="Anderson W.W."/>
            <person name="Aquadro C.F."/>
            <person name="Ardell D.H."/>
            <person name="Arguello R."/>
            <person name="Artieri C.G."/>
            <person name="Barbash D.A."/>
            <person name="Barker D."/>
            <person name="Barsanti P."/>
            <person name="Batterham P."/>
            <person name="Batzoglou S."/>
            <person name="Begun D."/>
            <person name="Bhutkar A."/>
            <person name="Blanco E."/>
            <person name="Bosak S.A."/>
            <person name="Bradley R.K."/>
            <person name="Brand A.D."/>
            <person name="Brent M.R."/>
            <person name="Brooks A.N."/>
            <person name="Brown R.H."/>
            <person name="Butlin R.K."/>
            <person name="Caggese C."/>
            <person name="Calvi B.R."/>
            <person name="Bernardo de Carvalho A."/>
            <person name="Caspi A."/>
            <person name="Castrezana S."/>
            <person name="Celniker S.E."/>
            <person name="Chang J.L."/>
            <person name="Chapple C."/>
            <person name="Chatterji S."/>
            <person name="Chinwalla A."/>
            <person name="Civetta A."/>
            <person name="Clifton S.W."/>
            <person name="Comeron J.M."/>
            <person name="Costello J.C."/>
            <person name="Coyne J.A."/>
            <person name="Daub J."/>
            <person name="David R.G."/>
            <person name="Delcher A.L."/>
            <person name="Delehaunty K."/>
            <person name="Do C.B."/>
            <person name="Ebling H."/>
            <person name="Edwards K."/>
            <person name="Eickbush T."/>
            <person name="Evans J.D."/>
            <person name="Filipski A."/>
            <person name="Findeiss S."/>
            <person name="Freyhult E."/>
            <person name="Fulton L."/>
            <person name="Fulton R."/>
            <person name="Garcia A.C."/>
            <person name="Gardiner A."/>
            <person name="Garfield D.A."/>
            <person name="Garvin B.E."/>
            <person name="Gibson G."/>
            <person name="Gilbert D."/>
            <person name="Gnerre S."/>
            <person name="Godfrey J."/>
            <person name="Good R."/>
            <person name="Gotea V."/>
            <person name="Gravely B."/>
            <person name="Greenberg A.J."/>
            <person name="Griffiths-Jones S."/>
            <person name="Gross S."/>
            <person name="Guigo R."/>
            <person name="Gustafson E.A."/>
            <person name="Haerty W."/>
            <person name="Hahn M.W."/>
            <person name="Halligan D.L."/>
            <person name="Halpern A.L."/>
            <person name="Halter G.M."/>
            <person name="Han M.V."/>
            <person name="Heger A."/>
            <person name="Hillier L."/>
            <person name="Hinrichs A.S."/>
            <person name="Holmes I."/>
            <person name="Hoskins R.A."/>
            <person name="Hubisz M.J."/>
            <person name="Hultmark D."/>
            <person name="Huntley M.A."/>
            <person name="Jaffe D.B."/>
            <person name="Jagadeeshan S."/>
            <person name="Jeck W.R."/>
            <person name="Johnson J."/>
            <person name="Jones C.D."/>
            <person name="Jordan W.C."/>
            <person name="Karpen G.H."/>
            <person name="Kataoka E."/>
            <person name="Keightley P.D."/>
            <person name="Kheradpour P."/>
            <person name="Kirkness E.F."/>
            <person name="Koerich L.B."/>
            <person name="Kristiansen K."/>
            <person name="Kudrna D."/>
            <person name="Kulathinal R.J."/>
            <person name="Kumar S."/>
            <person name="Kwok R."/>
            <person name="Lander E."/>
            <person name="Langley C.H."/>
            <person name="Lapoint R."/>
            <person name="Lazzaro B.P."/>
            <person name="Lee S.J."/>
            <person name="Levesque L."/>
            <person name="Li R."/>
            <person name="Lin C.F."/>
            <person name="Lin M.F."/>
            <person name="Lindblad-Toh K."/>
            <person name="Llopart A."/>
            <person name="Long M."/>
            <person name="Low L."/>
            <person name="Lozovsky E."/>
            <person name="Lu J."/>
            <person name="Luo M."/>
            <person name="Machado C.A."/>
            <person name="Makalowski W."/>
            <person name="Marzo M."/>
            <person name="Matsuda M."/>
            <person name="Matzkin L."/>
            <person name="McAllister B."/>
            <person name="McBride C.S."/>
            <person name="McKernan B."/>
            <person name="McKernan K."/>
            <person name="Mendez-Lago M."/>
            <person name="Minx P."/>
            <person name="Mollenhauer M.U."/>
            <person name="Montooth K."/>
            <person name="Mount S.M."/>
            <person name="Mu X."/>
            <person name="Myers E."/>
            <person name="Negre B."/>
            <person name="Newfeld S."/>
            <person name="Nielsen R."/>
            <person name="Noor M.A."/>
            <person name="O'Grady P."/>
            <person name="Pachter L."/>
            <person name="Papaceit M."/>
            <person name="Parisi M.J."/>
            <person name="Parisi M."/>
            <person name="Parts L."/>
            <person name="Pedersen J.S."/>
            <person name="Pesole G."/>
            <person name="Phillippy A.M."/>
            <person name="Ponting C.P."/>
            <person name="Pop M."/>
            <person name="Porcelli D."/>
            <person name="Powell J.R."/>
            <person name="Prohaska S."/>
            <person name="Pruitt K."/>
            <person name="Puig M."/>
            <person name="Quesneville H."/>
            <person name="Ram K.R."/>
            <person name="Rand D."/>
            <person name="Rasmussen M.D."/>
            <person name="Reed L.K."/>
            <person name="Reenan R."/>
            <person name="Reily A."/>
            <person name="Remington K.A."/>
            <person name="Rieger T.T."/>
            <person name="Ritchie M.G."/>
            <person name="Robin C."/>
            <person name="Rogers Y.H."/>
            <person name="Rohde C."/>
            <person name="Rozas J."/>
            <person name="Rubenfield M.J."/>
            <person name="Ruiz A."/>
            <person name="Russo S."/>
            <person name="Salzberg S.L."/>
            <person name="Sanchez-Gracia A."/>
            <person name="Saranga D.J."/>
            <person name="Sato H."/>
            <person name="Schaeffer S.W."/>
            <person name="Schatz M.C."/>
            <person name="Schlenke T."/>
            <person name="Schwartz R."/>
            <person name="Segarra C."/>
            <person name="Singh R.S."/>
            <person name="Sirot L."/>
            <person name="Sirota M."/>
            <person name="Sisneros N.B."/>
            <person name="Smith C.D."/>
            <person name="Smith T.F."/>
            <person name="Spieth J."/>
            <person name="Stage D.E."/>
            <person name="Stark A."/>
            <person name="Stephan W."/>
            <person name="Strausberg R.L."/>
            <person name="Strempel S."/>
            <person name="Sturgill D."/>
            <person name="Sutton G."/>
            <person name="Sutton G.G."/>
            <person name="Tao W."/>
            <person name="Teichmann S."/>
            <person name="Tobari Y.N."/>
            <person name="Tomimura Y."/>
            <person name="Tsolas J.M."/>
            <person name="Valente V.L."/>
            <person name="Venter E."/>
            <person name="Venter J.C."/>
            <person name="Vicario S."/>
            <person name="Vieira F.G."/>
            <person name="Vilella A.J."/>
            <person name="Villasante A."/>
            <person name="Walenz B."/>
            <person name="Wang J."/>
            <person name="Wasserman M."/>
            <person name="Watts T."/>
            <person name="Wilson D."/>
            <person name="Wilson R.K."/>
            <person name="Wing R.A."/>
            <person name="Wolfner M.F."/>
            <person name="Wong A."/>
            <person name="Wong G.K."/>
            <person name="Wu C.I."/>
            <person name="Wu G."/>
            <person name="Yamamoto D."/>
            <person name="Yang H.P."/>
            <person name="Yang S.P."/>
            <person name="Yorke J.A."/>
            <person name="Yoshida K."/>
            <person name="Zdobnov E."/>
            <person name="Zhang P."/>
            <person name="Zhang Y."/>
            <person name="Zimin A.V."/>
            <person name="Baldwin J."/>
            <person name="Abdouelleil A."/>
            <person name="Abdulkadir J."/>
            <person name="Abebe A."/>
            <person name="Abera B."/>
            <person name="Abreu J."/>
            <person name="Acer S.C."/>
            <person name="Aftuck L."/>
            <person name="Alexander A."/>
            <person name="An P."/>
            <person name="Anderson E."/>
            <person name="Anderson S."/>
            <person name="Arachi H."/>
            <person name="Azer M."/>
            <person name="Bachantsang P."/>
            <person name="Barry A."/>
            <person name="Bayul T."/>
            <person name="Berlin A."/>
            <person name="Bessette D."/>
            <person name="Bloom T."/>
            <person name="Blye J."/>
            <person name="Boguslavskiy L."/>
            <person name="Bonnet C."/>
            <person name="Boukhgalter B."/>
            <person name="Bourzgui I."/>
            <person name="Brown A."/>
            <person name="Cahill P."/>
            <person name="Channer S."/>
            <person name="Cheshatsang Y."/>
            <person name="Chuda L."/>
            <person name="Citroen M."/>
            <person name="Collymore A."/>
            <person name="Cooke P."/>
            <person name="Costello M."/>
            <person name="D'Aco K."/>
            <person name="Daza R."/>
            <person name="De Haan G."/>
            <person name="DeGray S."/>
            <person name="DeMaso C."/>
            <person name="Dhargay N."/>
            <person name="Dooley K."/>
            <person name="Dooley E."/>
            <person name="Doricent M."/>
            <person name="Dorje P."/>
            <person name="Dorjee K."/>
            <person name="Dupes A."/>
            <person name="Elong R."/>
            <person name="Falk J."/>
            <person name="Farina A."/>
            <person name="Faro S."/>
            <person name="Ferguson D."/>
            <person name="Fisher S."/>
            <person name="Foley C.D."/>
            <person name="Franke A."/>
            <person name="Friedrich D."/>
            <person name="Gadbois L."/>
            <person name="Gearin G."/>
            <person name="Gearin C.R."/>
            <person name="Giannoukos G."/>
            <person name="Goode T."/>
            <person name="Graham J."/>
            <person name="Grandbois E."/>
            <person name="Grewal S."/>
            <person name="Gyaltsen K."/>
            <person name="Hafez N."/>
            <person name="Hagos B."/>
            <person name="Hall J."/>
            <person name="Henson C."/>
            <person name="Hollinger A."/>
            <person name="Honan T."/>
            <person name="Huard M.D."/>
            <person name="Hughes L."/>
            <person name="Hurhula B."/>
            <person name="Husby M.E."/>
            <person name="Kamat A."/>
            <person name="Kanga B."/>
            <person name="Kashin S."/>
            <person name="Khazanovich D."/>
            <person name="Kisner P."/>
            <person name="Lance K."/>
            <person name="Lara M."/>
            <person name="Lee W."/>
            <person name="Lennon N."/>
            <person name="Letendre F."/>
            <person name="LeVine R."/>
            <person name="Lipovsky A."/>
            <person name="Liu X."/>
            <person name="Liu J."/>
            <person name="Liu S."/>
            <person name="Lokyitsang T."/>
            <person name="Lokyitsang Y."/>
            <person name="Lubonja R."/>
            <person name="Lui A."/>
            <person name="MacDonald P."/>
            <person name="Magnisalis V."/>
            <person name="Maru K."/>
            <person name="Matthews C."/>
            <person name="McCusker W."/>
            <person name="McDonough S."/>
            <person name="Mehta T."/>
            <person name="Meldrim J."/>
            <person name="Meneus L."/>
            <person name="Mihai O."/>
            <person name="Mihalev A."/>
            <person name="Mihova T."/>
            <person name="Mittelman R."/>
            <person name="Mlenga V."/>
            <person name="Montmayeur A."/>
            <person name="Mulrain L."/>
            <person name="Navidi A."/>
            <person name="Naylor J."/>
            <person name="Negash T."/>
            <person name="Nguyen T."/>
            <person name="Nguyen N."/>
            <person name="Nicol R."/>
            <person name="Norbu C."/>
            <person name="Norbu N."/>
            <person name="Novod N."/>
            <person name="O'Neill B."/>
            <person name="Osman S."/>
            <person name="Markiewicz E."/>
            <person name="Oyono O.L."/>
            <person name="Patti C."/>
            <person name="Phunkhang P."/>
            <person name="Pierre F."/>
            <person name="Priest M."/>
            <person name="Raghuraman S."/>
            <person name="Rege F."/>
            <person name="Reyes R."/>
            <person name="Rise C."/>
            <person name="Rogov P."/>
            <person name="Ross K."/>
            <person name="Ryan E."/>
            <person name="Settipalli S."/>
            <person name="Shea T."/>
            <person name="Sherpa N."/>
            <person name="Shi L."/>
            <person name="Shih D."/>
            <person name="Sparrow T."/>
            <person name="Spaulding J."/>
            <person name="Stalker J."/>
            <person name="Stange-Thomann N."/>
            <person name="Stavropoulos S."/>
            <person name="Stone C."/>
            <person name="Strader C."/>
            <person name="Tesfaye S."/>
            <person name="Thomson T."/>
            <person name="Thoulutsang Y."/>
            <person name="Thoulutsang D."/>
            <person name="Topham K."/>
            <person name="Topping I."/>
            <person name="Tsamla T."/>
            <person name="Vassiliev H."/>
            <person name="Vo A."/>
            <person name="Wangchuk T."/>
            <person name="Wangdi T."/>
            <person name="Weiand M."/>
            <person name="Wilkinson J."/>
            <person name="Wilson A."/>
            <person name="Yadav S."/>
            <person name="Young G."/>
            <person name="Yu Q."/>
            <person name="Zembek L."/>
            <person name="Zhong D."/>
            <person name="Zimmer A."/>
            <person name="Zwirko Z."/>
            <person name="Jaffe D.B."/>
            <person name="Alvarez P."/>
            <person name="Brockman W."/>
            <person name="Butler J."/>
            <person name="Chin C."/>
            <person name="Gnerre S."/>
            <person name="Grabherr M."/>
            <person name="Kleber M."/>
            <person name="Mauceli E."/>
            <person name="MacCallum I."/>
        </authorList>
    </citation>
    <scope>NUCLEOTIDE SEQUENCE [LARGE SCALE GENOMIC DNA]</scope>
    <source>
        <strain evidence="12">TSC#15010-1051.87</strain>
        <strain evidence="13">Tucson 15010-1051.87</strain>
    </source>
</reference>
<accession>A0A0Q9WGW0</accession>
<evidence type="ECO:0000256" key="6">
    <source>
        <dbReference type="ARBA" id="ARBA00023180"/>
    </source>
</evidence>
<evidence type="ECO:0000256" key="1">
    <source>
        <dbReference type="ARBA" id="ARBA00004141"/>
    </source>
</evidence>
<dbReference type="GO" id="GO:0005262">
    <property type="term" value="F:calcium channel activity"/>
    <property type="evidence" value="ECO:0007669"/>
    <property type="project" value="TreeGrafter"/>
</dbReference>
<evidence type="ECO:0000256" key="7">
    <source>
        <dbReference type="PIRSR" id="PIRSR603915-2"/>
    </source>
</evidence>
<feature type="transmembrane region" description="Helical" evidence="8">
    <location>
        <begin position="435"/>
        <end position="455"/>
    </location>
</feature>
<dbReference type="PANTHER" id="PTHR10877:SF183">
    <property type="entry name" value="AT14535P-RELATED"/>
    <property type="match status" value="1"/>
</dbReference>
<dbReference type="OrthoDB" id="444119at2759"/>
<dbReference type="InterPro" id="IPR013122">
    <property type="entry name" value="PKD1_2_channel"/>
</dbReference>
<protein>
    <submittedName>
        <fullName evidence="11">Uncharacterized protein, isoform B</fullName>
    </submittedName>
    <submittedName>
        <fullName evidence="12">Uncharacterized protein, isoform C</fullName>
    </submittedName>
</protein>
<feature type="transmembrane region" description="Helical" evidence="8">
    <location>
        <begin position="493"/>
        <end position="514"/>
    </location>
</feature>
<dbReference type="InterPro" id="IPR003915">
    <property type="entry name" value="PKD_2"/>
</dbReference>
<evidence type="ECO:0000259" key="9">
    <source>
        <dbReference type="Pfam" id="PF08016"/>
    </source>
</evidence>
<evidence type="ECO:0000256" key="5">
    <source>
        <dbReference type="ARBA" id="ARBA00023136"/>
    </source>
</evidence>
<feature type="transmembrane region" description="Helical" evidence="8">
    <location>
        <begin position="386"/>
        <end position="414"/>
    </location>
</feature>